<comment type="subcellular location">
    <subcellularLocation>
        <location evidence="1">Nucleus</location>
    </subcellularLocation>
</comment>
<evidence type="ECO:0000313" key="8">
    <source>
        <dbReference type="EMBL" id="CAE0105117.1"/>
    </source>
</evidence>
<dbReference type="InterPro" id="IPR041677">
    <property type="entry name" value="DNA2/NAM7_AAA_11"/>
</dbReference>
<dbReference type="InterPro" id="IPR045055">
    <property type="entry name" value="DNA2/NAM7-like"/>
</dbReference>
<dbReference type="PANTHER" id="PTHR10887">
    <property type="entry name" value="DNA2/NAM7 HELICASE FAMILY"/>
    <property type="match status" value="1"/>
</dbReference>
<keyword evidence="1" id="KW-0507">mRNA processing</keyword>
<feature type="region of interest" description="Disordered" evidence="2">
    <location>
        <begin position="1239"/>
        <end position="1278"/>
    </location>
</feature>
<feature type="domain" description="RNA helicase aquarius insertion" evidence="7">
    <location>
        <begin position="553"/>
        <end position="659"/>
    </location>
</feature>
<accession>A0A7S3AKB6</accession>
<dbReference type="EMBL" id="HBHX01010415">
    <property type="protein sequence ID" value="CAE0105117.1"/>
    <property type="molecule type" value="Transcribed_RNA"/>
</dbReference>
<dbReference type="Pfam" id="PF21144">
    <property type="entry name" value="Aquarius_N_3rd"/>
    <property type="match status" value="1"/>
</dbReference>
<dbReference type="Pfam" id="PF13086">
    <property type="entry name" value="AAA_11"/>
    <property type="match status" value="1"/>
</dbReference>
<protein>
    <recommendedName>
        <fullName evidence="9">Intron-binding protein aquarius</fullName>
    </recommendedName>
</protein>
<dbReference type="AlphaFoldDB" id="A0A7S3AKB6"/>
<dbReference type="GO" id="GO:0003729">
    <property type="term" value="F:mRNA binding"/>
    <property type="evidence" value="ECO:0007669"/>
    <property type="project" value="TreeGrafter"/>
</dbReference>
<dbReference type="InterPro" id="IPR027417">
    <property type="entry name" value="P-loop_NTPase"/>
</dbReference>
<gene>
    <name evidence="8" type="ORF">HERI1096_LOCUS5775</name>
</gene>
<dbReference type="Gene3D" id="3.40.50.300">
    <property type="entry name" value="P-loop containing nucleotide triphosphate hydrolases"/>
    <property type="match status" value="2"/>
</dbReference>
<feature type="compositionally biased region" description="Polar residues" evidence="2">
    <location>
        <begin position="27"/>
        <end position="38"/>
    </location>
</feature>
<dbReference type="CDD" id="cd18808">
    <property type="entry name" value="SF1_C_Upf1"/>
    <property type="match status" value="1"/>
</dbReference>
<dbReference type="Pfam" id="PF13087">
    <property type="entry name" value="AAA_12"/>
    <property type="match status" value="1"/>
</dbReference>
<feature type="domain" description="RNA helicase aquarius beta-barrel" evidence="6">
    <location>
        <begin position="338"/>
        <end position="502"/>
    </location>
</feature>
<organism evidence="8">
    <name type="scientific">Haptolina ericina</name>
    <dbReference type="NCBI Taxonomy" id="156174"/>
    <lineage>
        <taxon>Eukaryota</taxon>
        <taxon>Haptista</taxon>
        <taxon>Haptophyta</taxon>
        <taxon>Prymnesiophyceae</taxon>
        <taxon>Prymnesiales</taxon>
        <taxon>Prymnesiaceae</taxon>
        <taxon>Haptolina</taxon>
    </lineage>
</organism>
<evidence type="ECO:0000256" key="1">
    <source>
        <dbReference type="PIRNR" id="PIRNR038901"/>
    </source>
</evidence>
<evidence type="ECO:0000259" key="4">
    <source>
        <dbReference type="Pfam" id="PF13087"/>
    </source>
</evidence>
<dbReference type="GO" id="GO:0000398">
    <property type="term" value="P:mRNA splicing, via spliceosome"/>
    <property type="evidence" value="ECO:0007669"/>
    <property type="project" value="InterPro"/>
</dbReference>
<dbReference type="Pfam" id="PF21143">
    <property type="entry name" value="Aquarius_N_2nd"/>
    <property type="match status" value="1"/>
</dbReference>
<sequence length="1278" mass="144165">MVRPEVLRLVSLPMWSTLNPRALSRHLASQPQLQQPWRSVQKRRKKEAKLPSPPASSRHEKEFIPNLLKGFLGALDSWEPASNDVDCVSDALARFLERTLELVIDLLAQLPTRRFFHAVLLDCHLLERAILSKFATEGGVQAALFKQLLKMVDFYEKFEIDDHRGTAVSDADMKALRCEQLQSLQRAAFRIDGLQDFALSNLSAVDSAAALTSHFGRLHPAQIAQIAEALGLLHSAEQGEQLGKRFLVQLLVHRYERRIPQHESIGQLPLYPDESMPWDPAIVPKAEFRGDTCLALPKLNLQFLTLNDYLMRNFNLFRLEATYEIKEDIEDAVQRLQPRRHLNGETKFKGWARMALPVQELKLFKVGKPFLGEARPSEVRAECSVTLAGCRAEVAQEWTQLRRHDVVFLLTIDSPIENGKDTALPFAERSGLRCVRGAEVVQVVDEEGHVYTGESENDQGLRGNLRKLELQLDTAQYHLDAQAMAEGRAGDIYQTFNVLLRRKPKENNFKAILDSIRDLMTTPLVVPDWLQDVLLGYGDPAGAAYWNLPVDQRVGSFDFYDTFLDVAHIRDAFPQAQVKLSPECASGEELPPPYRLTIPFETPRPESECATAHGKQVAAPPRNSQAHRDNPSCETSRAKLVILVEPYKAIVAGPYPEDAPRMNPVRFTAMQVEALRAAMNPGLTVVIGPPGTGKTDTAVQMVSNIHHTFPEQRTLIITHSNQALNDVFEKLMVRDIDERYMLRLGHGEELLETEKDFSRQGRVNHMLKRRLELLVRVEILGKTLDVPADVGYTCETAQYFYLSAVLARWESFLDQAKRRREEGASIIAQLFPFMDFFSDAPQTLFYGDFFDADMEAARGCFLHIQRIFEELEECRAFELLRSSYDRGNFLLTKHAKVIAMTCTHAAIKRRDLIALNFQYDNLIMEEAAQIMEIETFIPMVLQNPDPTTGRSRLKRVVLIGDHQQLPPVVKNLAFQKYSKLDQSLFARFVRLGVPAVQLDKQGRARKAIADLYRWRYNALGDLPTVSSDPRFALAVPGFVHSFQLIDVGDLQGVGESSPLPYYIQNLAEAEYVVATFMYMRLKGIPASRISIITTYNGQKDLINDVVAQRCSSSPLFGSPAKIATTDKFQGQQNDYILLSLVRTKSVGHIRDVRRLVVSISRSRLGLYVFCRRSLFENCVELRPTFGQLLERPDRLQLMPAECAQTVRKIVDDPASGVVVVDDVVQMGEIVRSMKAAAEAERQEVEMASGEQRSYDGPDAPPDDIEGLPGAPPQDDDED</sequence>
<reference evidence="8" key="1">
    <citation type="submission" date="2021-01" db="EMBL/GenBank/DDBJ databases">
        <authorList>
            <person name="Corre E."/>
            <person name="Pelletier E."/>
            <person name="Niang G."/>
            <person name="Scheremetjew M."/>
            <person name="Finn R."/>
            <person name="Kale V."/>
            <person name="Holt S."/>
            <person name="Cochrane G."/>
            <person name="Meng A."/>
            <person name="Brown T."/>
            <person name="Cohen L."/>
        </authorList>
    </citation>
    <scope>NUCLEOTIDE SEQUENCE</scope>
    <source>
        <strain evidence="8">CCMP281</strain>
    </source>
</reference>
<dbReference type="GO" id="GO:0071013">
    <property type="term" value="C:catalytic step 2 spliceosome"/>
    <property type="evidence" value="ECO:0007669"/>
    <property type="project" value="TreeGrafter"/>
</dbReference>
<feature type="domain" description="DNA2/NAM7 helicase-like C-terminal" evidence="4">
    <location>
        <begin position="980"/>
        <end position="1172"/>
    </location>
</feature>
<evidence type="ECO:0000256" key="2">
    <source>
        <dbReference type="SAM" id="MobiDB-lite"/>
    </source>
</evidence>
<feature type="domain" description="DNA2/NAM7 helicase helicase" evidence="3">
    <location>
        <begin position="669"/>
        <end position="970"/>
    </location>
</feature>
<dbReference type="PIRSF" id="PIRSF038901">
    <property type="entry name" value="AQR_cwf11"/>
    <property type="match status" value="1"/>
</dbReference>
<comment type="similarity">
    <text evidence="1">Belongs to the CWF11 family.</text>
</comment>
<dbReference type="InterPro" id="IPR032174">
    <property type="entry name" value="Aquarius_N"/>
</dbReference>
<dbReference type="InterPro" id="IPR047187">
    <property type="entry name" value="SF1_C_Upf1"/>
</dbReference>
<keyword evidence="1" id="KW-0539">Nucleus</keyword>
<dbReference type="InterPro" id="IPR048967">
    <property type="entry name" value="Aquarius_insert"/>
</dbReference>
<feature type="region of interest" description="Disordered" evidence="2">
    <location>
        <begin position="26"/>
        <end position="60"/>
    </location>
</feature>
<keyword evidence="1" id="KW-0508">mRNA splicing</keyword>
<evidence type="ECO:0000259" key="7">
    <source>
        <dbReference type="Pfam" id="PF21144"/>
    </source>
</evidence>
<dbReference type="CDD" id="cd17935">
    <property type="entry name" value="EEXXQc_AQR"/>
    <property type="match status" value="1"/>
</dbReference>
<dbReference type="Pfam" id="PF16399">
    <property type="entry name" value="Aquarius_N_1st"/>
    <property type="match status" value="1"/>
</dbReference>
<name>A0A7S3AKB6_9EUKA</name>
<dbReference type="GO" id="GO:0004386">
    <property type="term" value="F:helicase activity"/>
    <property type="evidence" value="ECO:0007669"/>
    <property type="project" value="InterPro"/>
</dbReference>
<dbReference type="FunFam" id="3.40.50.300:FF:002863">
    <property type="entry name" value="Pre-mRNA-splicing factor cwf11"/>
    <property type="match status" value="1"/>
</dbReference>
<evidence type="ECO:0008006" key="9">
    <source>
        <dbReference type="Google" id="ProtNLM"/>
    </source>
</evidence>
<dbReference type="SUPFAM" id="SSF52540">
    <property type="entry name" value="P-loop containing nucleoside triphosphate hydrolases"/>
    <property type="match status" value="1"/>
</dbReference>
<feature type="domain" description="RNA helicase aquarius N-terminal" evidence="5">
    <location>
        <begin position="1"/>
        <end position="258"/>
    </location>
</feature>
<dbReference type="InterPro" id="IPR048966">
    <property type="entry name" value="Aquarius_b-barrel"/>
</dbReference>
<evidence type="ECO:0000259" key="6">
    <source>
        <dbReference type="Pfam" id="PF21143"/>
    </source>
</evidence>
<proteinExistence type="inferred from homology"/>
<dbReference type="InterPro" id="IPR026300">
    <property type="entry name" value="CWF11_fam"/>
</dbReference>
<dbReference type="PANTHER" id="PTHR10887:SF5">
    <property type="entry name" value="RNA HELICASE AQUARIUS"/>
    <property type="match status" value="1"/>
</dbReference>
<evidence type="ECO:0000259" key="3">
    <source>
        <dbReference type="Pfam" id="PF13086"/>
    </source>
</evidence>
<dbReference type="InterPro" id="IPR041679">
    <property type="entry name" value="DNA2/NAM7-like_C"/>
</dbReference>
<evidence type="ECO:0000259" key="5">
    <source>
        <dbReference type="Pfam" id="PF16399"/>
    </source>
</evidence>